<dbReference type="PROSITE" id="PS50262">
    <property type="entry name" value="G_PROTEIN_RECEP_F1_2"/>
    <property type="match status" value="1"/>
</dbReference>
<feature type="transmembrane region" description="Helical" evidence="5">
    <location>
        <begin position="327"/>
        <end position="345"/>
    </location>
</feature>
<feature type="transmembrane region" description="Helical" evidence="5">
    <location>
        <begin position="76"/>
        <end position="98"/>
    </location>
</feature>
<dbReference type="EMBL" id="JYDS01000073">
    <property type="protein sequence ID" value="KRZ27287.1"/>
    <property type="molecule type" value="Genomic_DNA"/>
</dbReference>
<evidence type="ECO:0000259" key="6">
    <source>
        <dbReference type="PROSITE" id="PS50262"/>
    </source>
</evidence>
<protein>
    <recommendedName>
        <fullName evidence="6">G-protein coupled receptors family 1 profile domain-containing protein</fullName>
    </recommendedName>
</protein>
<feature type="transmembrane region" description="Helical" evidence="5">
    <location>
        <begin position="395"/>
        <end position="415"/>
    </location>
</feature>
<keyword evidence="3 5" id="KW-1133">Transmembrane helix</keyword>
<dbReference type="PANTHER" id="PTHR46641">
    <property type="entry name" value="FMRFAMIDE RECEPTOR-RELATED"/>
    <property type="match status" value="1"/>
</dbReference>
<proteinExistence type="predicted"/>
<dbReference type="SUPFAM" id="SSF81321">
    <property type="entry name" value="Family A G protein-coupled receptor-like"/>
    <property type="match status" value="1"/>
</dbReference>
<evidence type="ECO:0000256" key="2">
    <source>
        <dbReference type="ARBA" id="ARBA00022692"/>
    </source>
</evidence>
<evidence type="ECO:0000313" key="8">
    <source>
        <dbReference type="Proteomes" id="UP000054805"/>
    </source>
</evidence>
<evidence type="ECO:0000256" key="3">
    <source>
        <dbReference type="ARBA" id="ARBA00022989"/>
    </source>
</evidence>
<keyword evidence="2 5" id="KW-0812">Transmembrane</keyword>
<dbReference type="Gene3D" id="1.20.1070.10">
    <property type="entry name" value="Rhodopsin 7-helix transmembrane proteins"/>
    <property type="match status" value="1"/>
</dbReference>
<reference evidence="7 8" key="1">
    <citation type="submission" date="2015-01" db="EMBL/GenBank/DDBJ databases">
        <title>Evolution of Trichinella species and genotypes.</title>
        <authorList>
            <person name="Korhonen P.K."/>
            <person name="Edoardo P."/>
            <person name="Giuseppe L.R."/>
            <person name="Gasser R.B."/>
        </authorList>
    </citation>
    <scope>NUCLEOTIDE SEQUENCE [LARGE SCALE GENOMIC DNA]</scope>
    <source>
        <strain evidence="7">ISS588</strain>
    </source>
</reference>
<evidence type="ECO:0000256" key="4">
    <source>
        <dbReference type="ARBA" id="ARBA00023136"/>
    </source>
</evidence>
<dbReference type="AlphaFoldDB" id="A0A0V1IX32"/>
<dbReference type="InterPro" id="IPR052954">
    <property type="entry name" value="GPCR-Ligand_Int"/>
</dbReference>
<dbReference type="GO" id="GO:0016020">
    <property type="term" value="C:membrane"/>
    <property type="evidence" value="ECO:0007669"/>
    <property type="project" value="UniProtKB-SubCell"/>
</dbReference>
<sequence length="459" mass="53319">LQILKKYFYYYIITMDNKNDGSNDSSINNNNNNNNNNNWSLNNNNNNCCQSLTVEERFEWEYEQFLTMYVQTYKSLYLVELILIAFGLLGNLLALATLISSRKMQSPSFLYHKTLMVANLMFCLNYACVQGVDRDQGGFSGSPLSKEQQFVFESYTAAFYSGVLKSVIASVCGYLANYMCLLISLDRFSGMILYRCYTKFNSRRVALRLISFTALLSVAVHSWAAWIETSVVDMRHEQNALHLHQNGNQTHSTNQCCYTWMRKLEFSEIVTALIQAKNVINLVTRLVSAVLLTLFTGSTLYAYIARSKRRKQFGSLSCRRHILAQRGRSRSLFILMTVVAVLSYIEDLPREAKRLLQLIYPMNYVLYRMSDPHLPVDERLVDFRLLLYLYQYSQMWLNLFTVMNSSLPFYCYLAFNPIFRQEAQRTAVAYCWRLVALVKRRGMSSRTPKTMSTWKNESI</sequence>
<organism evidence="7 8">
    <name type="scientific">Trichinella pseudospiralis</name>
    <name type="common">Parasitic roundworm</name>
    <dbReference type="NCBI Taxonomy" id="6337"/>
    <lineage>
        <taxon>Eukaryota</taxon>
        <taxon>Metazoa</taxon>
        <taxon>Ecdysozoa</taxon>
        <taxon>Nematoda</taxon>
        <taxon>Enoplea</taxon>
        <taxon>Dorylaimia</taxon>
        <taxon>Trichinellida</taxon>
        <taxon>Trichinellidae</taxon>
        <taxon>Trichinella</taxon>
    </lineage>
</organism>
<keyword evidence="8" id="KW-1185">Reference proteome</keyword>
<feature type="domain" description="G-protein coupled receptors family 1 profile" evidence="6">
    <location>
        <begin position="90"/>
        <end position="412"/>
    </location>
</feature>
<name>A0A0V1IX32_TRIPS</name>
<dbReference type="Proteomes" id="UP000054805">
    <property type="component" value="Unassembled WGS sequence"/>
</dbReference>
<gene>
    <name evidence="7" type="ORF">T4B_11807</name>
</gene>
<comment type="caution">
    <text evidence="7">The sequence shown here is derived from an EMBL/GenBank/DDBJ whole genome shotgun (WGS) entry which is preliminary data.</text>
</comment>
<accession>A0A0V1IX32</accession>
<feature type="transmembrane region" description="Helical" evidence="5">
    <location>
        <begin position="286"/>
        <end position="306"/>
    </location>
</feature>
<comment type="subcellular location">
    <subcellularLocation>
        <location evidence="1">Membrane</location>
    </subcellularLocation>
</comment>
<feature type="transmembrane region" description="Helical" evidence="5">
    <location>
        <begin position="163"/>
        <end position="185"/>
    </location>
</feature>
<evidence type="ECO:0000256" key="5">
    <source>
        <dbReference type="SAM" id="Phobius"/>
    </source>
</evidence>
<evidence type="ECO:0000256" key="1">
    <source>
        <dbReference type="ARBA" id="ARBA00004370"/>
    </source>
</evidence>
<keyword evidence="4 5" id="KW-0472">Membrane</keyword>
<dbReference type="InterPro" id="IPR017452">
    <property type="entry name" value="GPCR_Rhodpsn_7TM"/>
</dbReference>
<feature type="transmembrane region" description="Helical" evidence="5">
    <location>
        <begin position="205"/>
        <end position="226"/>
    </location>
</feature>
<feature type="non-terminal residue" evidence="7">
    <location>
        <position position="1"/>
    </location>
</feature>
<dbReference type="PANTHER" id="PTHR46641:SF2">
    <property type="entry name" value="FMRFAMIDE RECEPTOR"/>
    <property type="match status" value="1"/>
</dbReference>
<evidence type="ECO:0000313" key="7">
    <source>
        <dbReference type="EMBL" id="KRZ27287.1"/>
    </source>
</evidence>